<name>A0A9D1PGB4_9FIRM</name>
<dbReference type="InterPro" id="IPR014710">
    <property type="entry name" value="RmlC-like_jellyroll"/>
</dbReference>
<evidence type="ECO:0000259" key="2">
    <source>
        <dbReference type="PROSITE" id="PS50943"/>
    </source>
</evidence>
<dbReference type="CDD" id="cd00093">
    <property type="entry name" value="HTH_XRE"/>
    <property type="match status" value="1"/>
</dbReference>
<dbReference type="InterPro" id="IPR011051">
    <property type="entry name" value="RmlC_Cupin_sf"/>
</dbReference>
<dbReference type="InterPro" id="IPR013096">
    <property type="entry name" value="Cupin_2"/>
</dbReference>
<gene>
    <name evidence="3" type="ORF">H9747_12420</name>
</gene>
<dbReference type="Pfam" id="PF01381">
    <property type="entry name" value="HTH_3"/>
    <property type="match status" value="1"/>
</dbReference>
<dbReference type="PROSITE" id="PS50943">
    <property type="entry name" value="HTH_CROC1"/>
    <property type="match status" value="1"/>
</dbReference>
<evidence type="ECO:0000256" key="1">
    <source>
        <dbReference type="ARBA" id="ARBA00023125"/>
    </source>
</evidence>
<keyword evidence="1" id="KW-0238">DNA-binding</keyword>
<dbReference type="AlphaFoldDB" id="A0A9D1PGB4"/>
<dbReference type="CDD" id="cd02209">
    <property type="entry name" value="cupin_XRE_C"/>
    <property type="match status" value="1"/>
</dbReference>
<reference evidence="3" key="1">
    <citation type="journal article" date="2021" name="PeerJ">
        <title>Extensive microbial diversity within the chicken gut microbiome revealed by metagenomics and culture.</title>
        <authorList>
            <person name="Gilroy R."/>
            <person name="Ravi A."/>
            <person name="Getino M."/>
            <person name="Pursley I."/>
            <person name="Horton D.L."/>
            <person name="Alikhan N.F."/>
            <person name="Baker D."/>
            <person name="Gharbi K."/>
            <person name="Hall N."/>
            <person name="Watson M."/>
            <person name="Adriaenssens E.M."/>
            <person name="Foster-Nyarko E."/>
            <person name="Jarju S."/>
            <person name="Secka A."/>
            <person name="Antonio M."/>
            <person name="Oren A."/>
            <person name="Chaudhuri R.R."/>
            <person name="La Ragione R."/>
            <person name="Hildebrand F."/>
            <person name="Pallen M.J."/>
        </authorList>
    </citation>
    <scope>NUCLEOTIDE SEQUENCE</scope>
    <source>
        <strain evidence="3">CHK195-9823</strain>
    </source>
</reference>
<dbReference type="InterPro" id="IPR001387">
    <property type="entry name" value="Cro/C1-type_HTH"/>
</dbReference>
<dbReference type="GO" id="GO:0005829">
    <property type="term" value="C:cytosol"/>
    <property type="evidence" value="ECO:0007669"/>
    <property type="project" value="TreeGrafter"/>
</dbReference>
<reference evidence="3" key="2">
    <citation type="submission" date="2021-04" db="EMBL/GenBank/DDBJ databases">
        <authorList>
            <person name="Gilroy R."/>
        </authorList>
    </citation>
    <scope>NUCLEOTIDE SEQUENCE</scope>
    <source>
        <strain evidence="3">CHK195-9823</strain>
    </source>
</reference>
<accession>A0A9D1PGB4</accession>
<dbReference type="Pfam" id="PF07883">
    <property type="entry name" value="Cupin_2"/>
    <property type="match status" value="1"/>
</dbReference>
<dbReference type="InterPro" id="IPR050807">
    <property type="entry name" value="TransReg_Diox_bact_type"/>
</dbReference>
<dbReference type="EMBL" id="DXIQ01000087">
    <property type="protein sequence ID" value="HIV39777.1"/>
    <property type="molecule type" value="Genomic_DNA"/>
</dbReference>
<proteinExistence type="predicted"/>
<evidence type="ECO:0000313" key="3">
    <source>
        <dbReference type="EMBL" id="HIV39777.1"/>
    </source>
</evidence>
<feature type="domain" description="HTH cro/C1-type" evidence="2">
    <location>
        <begin position="4"/>
        <end position="58"/>
    </location>
</feature>
<dbReference type="PANTHER" id="PTHR46797">
    <property type="entry name" value="HTH-TYPE TRANSCRIPTIONAL REGULATOR"/>
    <property type="match status" value="1"/>
</dbReference>
<dbReference type="InterPro" id="IPR010982">
    <property type="entry name" value="Lambda_DNA-bd_dom_sf"/>
</dbReference>
<dbReference type="SUPFAM" id="SSF51182">
    <property type="entry name" value="RmlC-like cupins"/>
    <property type="match status" value="1"/>
</dbReference>
<organism evidence="3 4">
    <name type="scientific">Candidatus Blautia stercorigallinarum</name>
    <dbReference type="NCBI Taxonomy" id="2838501"/>
    <lineage>
        <taxon>Bacteria</taxon>
        <taxon>Bacillati</taxon>
        <taxon>Bacillota</taxon>
        <taxon>Clostridia</taxon>
        <taxon>Lachnospirales</taxon>
        <taxon>Lachnospiraceae</taxon>
        <taxon>Blautia</taxon>
    </lineage>
</organism>
<sequence length="188" mass="21193">MLKIREYRKQQNLTMKELAREAGMSISYISQVERGEIDPSLSSLRKIASVLQVPLYLLLDDIEIRGNLTLRKDQQLIRCSEDGKVLYRFLSPLPSPEFSPQTLLIHFEVAPHAQDVPSPIRHHSEESIYVMEGTLTVQIGETEVILNAGDSTVIEKDFPHICKNTGDVTVKGISAISPPVWGRMDLVR</sequence>
<dbReference type="SUPFAM" id="SSF47413">
    <property type="entry name" value="lambda repressor-like DNA-binding domains"/>
    <property type="match status" value="1"/>
</dbReference>
<dbReference type="Proteomes" id="UP000886814">
    <property type="component" value="Unassembled WGS sequence"/>
</dbReference>
<protein>
    <submittedName>
        <fullName evidence="3">XRE family transcriptional regulator</fullName>
    </submittedName>
</protein>
<dbReference type="PANTHER" id="PTHR46797:SF1">
    <property type="entry name" value="METHYLPHOSPHONATE SYNTHASE"/>
    <property type="match status" value="1"/>
</dbReference>
<comment type="caution">
    <text evidence="3">The sequence shown here is derived from an EMBL/GenBank/DDBJ whole genome shotgun (WGS) entry which is preliminary data.</text>
</comment>
<dbReference type="Gene3D" id="1.10.260.40">
    <property type="entry name" value="lambda repressor-like DNA-binding domains"/>
    <property type="match status" value="1"/>
</dbReference>
<dbReference type="SMART" id="SM00530">
    <property type="entry name" value="HTH_XRE"/>
    <property type="match status" value="1"/>
</dbReference>
<evidence type="ECO:0000313" key="4">
    <source>
        <dbReference type="Proteomes" id="UP000886814"/>
    </source>
</evidence>
<dbReference type="Gene3D" id="2.60.120.10">
    <property type="entry name" value="Jelly Rolls"/>
    <property type="match status" value="1"/>
</dbReference>
<dbReference type="GO" id="GO:0003700">
    <property type="term" value="F:DNA-binding transcription factor activity"/>
    <property type="evidence" value="ECO:0007669"/>
    <property type="project" value="TreeGrafter"/>
</dbReference>
<dbReference type="GO" id="GO:0003677">
    <property type="term" value="F:DNA binding"/>
    <property type="evidence" value="ECO:0007669"/>
    <property type="project" value="UniProtKB-KW"/>
</dbReference>